<feature type="compositionally biased region" description="Polar residues" evidence="2">
    <location>
        <begin position="271"/>
        <end position="282"/>
    </location>
</feature>
<name>A0A518HY92_9BACT</name>
<feature type="region of interest" description="Disordered" evidence="2">
    <location>
        <begin position="258"/>
        <end position="282"/>
    </location>
</feature>
<evidence type="ECO:0000313" key="4">
    <source>
        <dbReference type="Proteomes" id="UP000319004"/>
    </source>
</evidence>
<evidence type="ECO:0000256" key="2">
    <source>
        <dbReference type="SAM" id="MobiDB-lite"/>
    </source>
</evidence>
<dbReference type="Proteomes" id="UP000319004">
    <property type="component" value="Chromosome"/>
</dbReference>
<dbReference type="AlphaFoldDB" id="A0A518HY92"/>
<dbReference type="Gene3D" id="3.40.50.300">
    <property type="entry name" value="P-loop containing nucleotide triphosphate hydrolases"/>
    <property type="match status" value="1"/>
</dbReference>
<sequence length="361" mass="38322">MANQQQFFSFMEPPAVAAPAAAPVNQQPSLAGRVTSTVATCVETKAQGEGDTQPDDLERDGGRPSSARPSPPSRETILKSLRAKVGCISTARQSDGGGFSTGCEAMDQWLPGGGLHPSTLTEWIAAHDSAAAGSLAMAAAANRLRQIPGRPLVIVDCSGTFYPPAAVSLGVPHQRMILLRPRSGADAIWAIDQSLRSGAAAAVWASLPMRVDDRDARRLQLAAETGRTPGLLVRGFAARGKPSFAEVQFYVSQQQRAPARAVTNRSDETRSVTNRSDNARSVTNRSRDFEVISVTLDRVRGGAVGRQLALQIIDAATIRPLSTTGPQTKRHETAAEHLASQLAHPAIAKRVATRRDARTAS</sequence>
<dbReference type="InterPro" id="IPR050356">
    <property type="entry name" value="SulA_CellDiv_inhibitor"/>
</dbReference>
<dbReference type="PANTHER" id="PTHR35369:SF3">
    <property type="entry name" value="TRANSLESION DNA SYNTHESIS-ASSOCIATED PROTEIN IMUA"/>
    <property type="match status" value="1"/>
</dbReference>
<gene>
    <name evidence="3" type="ORF">Enr13x_56060</name>
</gene>
<evidence type="ECO:0000313" key="3">
    <source>
        <dbReference type="EMBL" id="QDV45727.1"/>
    </source>
</evidence>
<accession>A0A518HY92</accession>
<dbReference type="InterPro" id="IPR027417">
    <property type="entry name" value="P-loop_NTPase"/>
</dbReference>
<dbReference type="EMBL" id="CP037423">
    <property type="protein sequence ID" value="QDV45727.1"/>
    <property type="molecule type" value="Genomic_DNA"/>
</dbReference>
<feature type="region of interest" description="Disordered" evidence="2">
    <location>
        <begin position="41"/>
        <end position="74"/>
    </location>
</feature>
<evidence type="ECO:0000256" key="1">
    <source>
        <dbReference type="ARBA" id="ARBA00022763"/>
    </source>
</evidence>
<organism evidence="3 4">
    <name type="scientific">Stieleria neptunia</name>
    <dbReference type="NCBI Taxonomy" id="2527979"/>
    <lineage>
        <taxon>Bacteria</taxon>
        <taxon>Pseudomonadati</taxon>
        <taxon>Planctomycetota</taxon>
        <taxon>Planctomycetia</taxon>
        <taxon>Pirellulales</taxon>
        <taxon>Pirellulaceae</taxon>
        <taxon>Stieleria</taxon>
    </lineage>
</organism>
<reference evidence="3 4" key="1">
    <citation type="submission" date="2019-03" db="EMBL/GenBank/DDBJ databases">
        <title>Deep-cultivation of Planctomycetes and their phenomic and genomic characterization uncovers novel biology.</title>
        <authorList>
            <person name="Wiegand S."/>
            <person name="Jogler M."/>
            <person name="Boedeker C."/>
            <person name="Pinto D."/>
            <person name="Vollmers J."/>
            <person name="Rivas-Marin E."/>
            <person name="Kohn T."/>
            <person name="Peeters S.H."/>
            <person name="Heuer A."/>
            <person name="Rast P."/>
            <person name="Oberbeckmann S."/>
            <person name="Bunk B."/>
            <person name="Jeske O."/>
            <person name="Meyerdierks A."/>
            <person name="Storesund J.E."/>
            <person name="Kallscheuer N."/>
            <person name="Luecker S."/>
            <person name="Lage O.M."/>
            <person name="Pohl T."/>
            <person name="Merkel B.J."/>
            <person name="Hornburger P."/>
            <person name="Mueller R.-W."/>
            <person name="Bruemmer F."/>
            <person name="Labrenz M."/>
            <person name="Spormann A.M."/>
            <person name="Op den Camp H."/>
            <person name="Overmann J."/>
            <person name="Amann R."/>
            <person name="Jetten M.S.M."/>
            <person name="Mascher T."/>
            <person name="Medema M.H."/>
            <person name="Devos D.P."/>
            <person name="Kaster A.-K."/>
            <person name="Ovreas L."/>
            <person name="Rohde M."/>
            <person name="Galperin M.Y."/>
            <person name="Jogler C."/>
        </authorList>
    </citation>
    <scope>NUCLEOTIDE SEQUENCE [LARGE SCALE GENOMIC DNA]</scope>
    <source>
        <strain evidence="3 4">Enr13</strain>
    </source>
</reference>
<dbReference type="SUPFAM" id="SSF52540">
    <property type="entry name" value="P-loop containing nucleoside triphosphate hydrolases"/>
    <property type="match status" value="1"/>
</dbReference>
<proteinExistence type="predicted"/>
<dbReference type="KEGG" id="snep:Enr13x_56060"/>
<keyword evidence="1" id="KW-0227">DNA damage</keyword>
<evidence type="ECO:0008006" key="5">
    <source>
        <dbReference type="Google" id="ProtNLM"/>
    </source>
</evidence>
<protein>
    <recommendedName>
        <fullName evidence="5">SOS cell division inhibitor</fullName>
    </recommendedName>
</protein>
<dbReference type="GO" id="GO:0006281">
    <property type="term" value="P:DNA repair"/>
    <property type="evidence" value="ECO:0007669"/>
    <property type="project" value="TreeGrafter"/>
</dbReference>
<keyword evidence="4" id="KW-1185">Reference proteome</keyword>
<dbReference type="PANTHER" id="PTHR35369">
    <property type="entry name" value="BLR3025 PROTEIN-RELATED"/>
    <property type="match status" value="1"/>
</dbReference>